<sequence>MARSSDGTLCQLALVPPYSRAALFPRRITLRITRLLVGEMSDIDRLFHLRKLYLLAEVWQINLQTLLFENCELAGTGRAAAYINMSRGPTMAKLCRFVKLNDRFNAQVFTFMLSGRILREFTPDIYSKDFVYGYQKWNVSFVRTDRHIGAFLKLQSPSQGLRCRLDFSFTVVNRDHFTKNVSFIEKSCEFSPEASVFGRKTFIEIEDLLKRNFLQETGELLLEIEMRNIHSIYECFMRLPKESGSGNHHSYHNYHATNHSIHHHGGSRHDSYEERMESTYFMFGLSDWSISLFPDNSVAEADGSVEVQLQRHTSFDHLCYVRYRIILGDEGTFDSGDLEQVLDASGVGEPFTIGASVHRLARGRSTLRVKVEMISVVSVSEVYLSAVPSIGNSRSSTSGIPGSGIGGASRAHCYDRDKQAWILEADLTGKYLAFRLFYTDISHVPRKFSRYVGWNIRLVSKGGSPRPKRTVDGPYSKYYVQQEADDGYVIRTDILLDELKEPECPYLDGEDRKMTLHIEWMDSHLLINPNYTSLDDVTRLHKHQMSREILALQAENYALEKQLYSYQQSLAKTSSLPSRSNSRANSCEQNSTINRM</sequence>
<evidence type="ECO:0008006" key="4">
    <source>
        <dbReference type="Google" id="ProtNLM"/>
    </source>
</evidence>
<gene>
    <name evidence="2" type="ORF">RRG08_012867</name>
</gene>
<proteinExistence type="predicted"/>
<dbReference type="Gene3D" id="2.60.210.10">
    <property type="entry name" value="Apoptosis, Tumor Necrosis Factor Receptor Associated Protein 2, Chain A"/>
    <property type="match status" value="1"/>
</dbReference>
<evidence type="ECO:0000313" key="2">
    <source>
        <dbReference type="EMBL" id="KAK3735616.1"/>
    </source>
</evidence>
<dbReference type="SUPFAM" id="SSF49599">
    <property type="entry name" value="TRAF domain-like"/>
    <property type="match status" value="1"/>
</dbReference>
<accession>A0AAE0Y7G6</accession>
<name>A0AAE0Y7G6_9GAST</name>
<dbReference type="EMBL" id="JAWDGP010006777">
    <property type="protein sequence ID" value="KAK3735616.1"/>
    <property type="molecule type" value="Genomic_DNA"/>
</dbReference>
<protein>
    <recommendedName>
        <fullName evidence="4">MATH domain-containing protein</fullName>
    </recommendedName>
</protein>
<dbReference type="AlphaFoldDB" id="A0AAE0Y7G6"/>
<feature type="region of interest" description="Disordered" evidence="1">
    <location>
        <begin position="574"/>
        <end position="596"/>
    </location>
</feature>
<dbReference type="InterPro" id="IPR008974">
    <property type="entry name" value="TRAF-like"/>
</dbReference>
<keyword evidence="3" id="KW-1185">Reference proteome</keyword>
<comment type="caution">
    <text evidence="2">The sequence shown here is derived from an EMBL/GenBank/DDBJ whole genome shotgun (WGS) entry which is preliminary data.</text>
</comment>
<evidence type="ECO:0000256" key="1">
    <source>
        <dbReference type="SAM" id="MobiDB-lite"/>
    </source>
</evidence>
<dbReference type="CDD" id="cd00121">
    <property type="entry name" value="MATH"/>
    <property type="match status" value="1"/>
</dbReference>
<organism evidence="2 3">
    <name type="scientific">Elysia crispata</name>
    <name type="common">lettuce slug</name>
    <dbReference type="NCBI Taxonomy" id="231223"/>
    <lineage>
        <taxon>Eukaryota</taxon>
        <taxon>Metazoa</taxon>
        <taxon>Spiralia</taxon>
        <taxon>Lophotrochozoa</taxon>
        <taxon>Mollusca</taxon>
        <taxon>Gastropoda</taxon>
        <taxon>Heterobranchia</taxon>
        <taxon>Euthyneura</taxon>
        <taxon>Panpulmonata</taxon>
        <taxon>Sacoglossa</taxon>
        <taxon>Placobranchoidea</taxon>
        <taxon>Plakobranchidae</taxon>
        <taxon>Elysia</taxon>
    </lineage>
</organism>
<dbReference type="InterPro" id="IPR002083">
    <property type="entry name" value="MATH/TRAF_dom"/>
</dbReference>
<dbReference type="Proteomes" id="UP001283361">
    <property type="component" value="Unassembled WGS sequence"/>
</dbReference>
<evidence type="ECO:0000313" key="3">
    <source>
        <dbReference type="Proteomes" id="UP001283361"/>
    </source>
</evidence>
<reference evidence="2" key="1">
    <citation type="journal article" date="2023" name="G3 (Bethesda)">
        <title>A reference genome for the long-term kleptoplast-retaining sea slug Elysia crispata morphotype clarki.</title>
        <authorList>
            <person name="Eastman K.E."/>
            <person name="Pendleton A.L."/>
            <person name="Shaikh M.A."/>
            <person name="Suttiyut T."/>
            <person name="Ogas R."/>
            <person name="Tomko P."/>
            <person name="Gavelis G."/>
            <person name="Widhalm J.R."/>
            <person name="Wisecaver J.H."/>
        </authorList>
    </citation>
    <scope>NUCLEOTIDE SEQUENCE</scope>
    <source>
        <strain evidence="2">ECLA1</strain>
    </source>
</reference>